<organism evidence="1 2">
    <name type="scientific">Rehmannia glutinosa</name>
    <name type="common">Chinese foxglove</name>
    <dbReference type="NCBI Taxonomy" id="99300"/>
    <lineage>
        <taxon>Eukaryota</taxon>
        <taxon>Viridiplantae</taxon>
        <taxon>Streptophyta</taxon>
        <taxon>Embryophyta</taxon>
        <taxon>Tracheophyta</taxon>
        <taxon>Spermatophyta</taxon>
        <taxon>Magnoliopsida</taxon>
        <taxon>eudicotyledons</taxon>
        <taxon>Gunneridae</taxon>
        <taxon>Pentapetalae</taxon>
        <taxon>asterids</taxon>
        <taxon>lamiids</taxon>
        <taxon>Lamiales</taxon>
        <taxon>Orobanchaceae</taxon>
        <taxon>Rehmannieae</taxon>
        <taxon>Rehmannia</taxon>
    </lineage>
</organism>
<protein>
    <submittedName>
        <fullName evidence="1">Uncharacterized protein</fullName>
    </submittedName>
</protein>
<dbReference type="InterPro" id="IPR006886">
    <property type="entry name" value="RNA_pol_III_Rpc5"/>
</dbReference>
<evidence type="ECO:0000313" key="1">
    <source>
        <dbReference type="EMBL" id="KAK6125488.1"/>
    </source>
</evidence>
<sequence>MLPASLTMHYSSLETLFSFTTDGIKETSFQQISQLLRDMAVSESARSTGFAREAVVAANSIDAYPDELQTIINQVAVNIHGICVPKSSPDNPQYDPFRKVVIDLFVAEVPNAKLKKATILEASKMELKREISQIEYQKVLQELCLSQGSAWILRSAGGNTKH</sequence>
<reference evidence="1 2" key="1">
    <citation type="journal article" date="2021" name="Comput. Struct. Biotechnol. J.">
        <title>De novo genome assembly of the potent medicinal plant Rehmannia glutinosa using nanopore technology.</title>
        <authorList>
            <person name="Ma L."/>
            <person name="Dong C."/>
            <person name="Song C."/>
            <person name="Wang X."/>
            <person name="Zheng X."/>
            <person name="Niu Y."/>
            <person name="Chen S."/>
            <person name="Feng W."/>
        </authorList>
    </citation>
    <scope>NUCLEOTIDE SEQUENCE [LARGE SCALE GENOMIC DNA]</scope>
    <source>
        <strain evidence="1">DH-2019</strain>
    </source>
</reference>
<accession>A0ABR0USR2</accession>
<dbReference type="PANTHER" id="PTHR12069">
    <property type="entry name" value="DNA-DIRECTED RNA POLYMERASES III 80 KDA POLYPEPTIDE RNA POLYMERASE III SUBUNIT 5"/>
    <property type="match status" value="1"/>
</dbReference>
<evidence type="ECO:0000313" key="2">
    <source>
        <dbReference type="Proteomes" id="UP001318860"/>
    </source>
</evidence>
<comment type="caution">
    <text evidence="1">The sequence shown here is derived from an EMBL/GenBank/DDBJ whole genome shotgun (WGS) entry which is preliminary data.</text>
</comment>
<dbReference type="EMBL" id="JABTTQ020002212">
    <property type="protein sequence ID" value="KAK6125488.1"/>
    <property type="molecule type" value="Genomic_DNA"/>
</dbReference>
<dbReference type="Proteomes" id="UP001318860">
    <property type="component" value="Unassembled WGS sequence"/>
</dbReference>
<proteinExistence type="predicted"/>
<gene>
    <name evidence="1" type="ORF">DH2020_040769</name>
</gene>
<dbReference type="PANTHER" id="PTHR12069:SF0">
    <property type="entry name" value="DNA-DIRECTED RNA POLYMERASE III SUBUNIT RPC5"/>
    <property type="match status" value="1"/>
</dbReference>
<keyword evidence="2" id="KW-1185">Reference proteome</keyword>
<name>A0ABR0USR2_REHGL</name>